<evidence type="ECO:0000256" key="1">
    <source>
        <dbReference type="SAM" id="MobiDB-lite"/>
    </source>
</evidence>
<feature type="region of interest" description="Disordered" evidence="1">
    <location>
        <begin position="56"/>
        <end position="75"/>
    </location>
</feature>
<comment type="caution">
    <text evidence="2">The sequence shown here is derived from an EMBL/GenBank/DDBJ whole genome shotgun (WGS) entry which is preliminary data.</text>
</comment>
<keyword evidence="3" id="KW-1185">Reference proteome</keyword>
<evidence type="ECO:0000313" key="3">
    <source>
        <dbReference type="Proteomes" id="UP000886998"/>
    </source>
</evidence>
<dbReference type="Proteomes" id="UP000886998">
    <property type="component" value="Unassembled WGS sequence"/>
</dbReference>
<proteinExistence type="predicted"/>
<protein>
    <submittedName>
        <fullName evidence="2">Uncharacterized protein</fullName>
    </submittedName>
</protein>
<dbReference type="EMBL" id="BMAV01024671">
    <property type="protein sequence ID" value="GFS35173.1"/>
    <property type="molecule type" value="Genomic_DNA"/>
</dbReference>
<accession>A0A8X6JT64</accession>
<gene>
    <name evidence="2" type="ORF">TNIN_291351</name>
</gene>
<reference evidence="2" key="1">
    <citation type="submission" date="2020-08" db="EMBL/GenBank/DDBJ databases">
        <title>Multicomponent nature underlies the extraordinary mechanical properties of spider dragline silk.</title>
        <authorList>
            <person name="Kono N."/>
            <person name="Nakamura H."/>
            <person name="Mori M."/>
            <person name="Yoshida Y."/>
            <person name="Ohtoshi R."/>
            <person name="Malay A.D."/>
            <person name="Moran D.A.P."/>
            <person name="Tomita M."/>
            <person name="Numata K."/>
            <person name="Arakawa K."/>
        </authorList>
    </citation>
    <scope>NUCLEOTIDE SEQUENCE</scope>
</reference>
<feature type="compositionally biased region" description="Basic and acidic residues" evidence="1">
    <location>
        <begin position="1"/>
        <end position="12"/>
    </location>
</feature>
<dbReference type="AlphaFoldDB" id="A0A8X6JT64"/>
<organism evidence="2 3">
    <name type="scientific">Trichonephila inaurata madagascariensis</name>
    <dbReference type="NCBI Taxonomy" id="2747483"/>
    <lineage>
        <taxon>Eukaryota</taxon>
        <taxon>Metazoa</taxon>
        <taxon>Ecdysozoa</taxon>
        <taxon>Arthropoda</taxon>
        <taxon>Chelicerata</taxon>
        <taxon>Arachnida</taxon>
        <taxon>Araneae</taxon>
        <taxon>Araneomorphae</taxon>
        <taxon>Entelegynae</taxon>
        <taxon>Araneoidea</taxon>
        <taxon>Nephilidae</taxon>
        <taxon>Trichonephila</taxon>
        <taxon>Trichonephila inaurata</taxon>
    </lineage>
</organism>
<name>A0A8X6JT64_9ARAC</name>
<sequence>MSKVASLEKSESFESTSRSISPLPLDTEMTEEEAKIPVDYKMGAQANFMGLFAGGARGHRGFDSPGGKTEMKAHP</sequence>
<feature type="region of interest" description="Disordered" evidence="1">
    <location>
        <begin position="1"/>
        <end position="30"/>
    </location>
</feature>
<evidence type="ECO:0000313" key="2">
    <source>
        <dbReference type="EMBL" id="GFS35173.1"/>
    </source>
</evidence>